<dbReference type="InterPro" id="IPR059181">
    <property type="entry name" value="RWDD2A-B_C"/>
</dbReference>
<evidence type="ECO:0000313" key="1">
    <source>
        <dbReference type="EMBL" id="KAH7311558.1"/>
    </source>
</evidence>
<comment type="caution">
    <text evidence="1">The sequence shown here is derived from an EMBL/GenBank/DDBJ whole genome shotgun (WGS) entry which is preliminary data.</text>
</comment>
<reference evidence="1" key="1">
    <citation type="journal article" date="2021" name="Nat. Commun.">
        <title>Genetic determinants of endophytism in the Arabidopsis root mycobiome.</title>
        <authorList>
            <person name="Mesny F."/>
            <person name="Miyauchi S."/>
            <person name="Thiergart T."/>
            <person name="Pickel B."/>
            <person name="Atanasova L."/>
            <person name="Karlsson M."/>
            <person name="Huettel B."/>
            <person name="Barry K.W."/>
            <person name="Haridas S."/>
            <person name="Chen C."/>
            <person name="Bauer D."/>
            <person name="Andreopoulos W."/>
            <person name="Pangilinan J."/>
            <person name="LaButti K."/>
            <person name="Riley R."/>
            <person name="Lipzen A."/>
            <person name="Clum A."/>
            <person name="Drula E."/>
            <person name="Henrissat B."/>
            <person name="Kohler A."/>
            <person name="Grigoriev I.V."/>
            <person name="Martin F.M."/>
            <person name="Hacquard S."/>
        </authorList>
    </citation>
    <scope>NUCLEOTIDE SEQUENCE</scope>
    <source>
        <strain evidence="1">MPI-CAGE-CH-0235</strain>
    </source>
</reference>
<dbReference type="CDD" id="cd24163">
    <property type="entry name" value="RWDD2_C"/>
    <property type="match status" value="1"/>
</dbReference>
<proteinExistence type="predicted"/>
<organism evidence="1 2">
    <name type="scientific">Stachybotrys elegans</name>
    <dbReference type="NCBI Taxonomy" id="80388"/>
    <lineage>
        <taxon>Eukaryota</taxon>
        <taxon>Fungi</taxon>
        <taxon>Dikarya</taxon>
        <taxon>Ascomycota</taxon>
        <taxon>Pezizomycotina</taxon>
        <taxon>Sordariomycetes</taxon>
        <taxon>Hypocreomycetidae</taxon>
        <taxon>Hypocreales</taxon>
        <taxon>Stachybotryaceae</taxon>
        <taxon>Stachybotrys</taxon>
    </lineage>
</organism>
<sequence>MSRPQLFNCLIRTHHITSRKKVQRVRRAASQLNVDWLLIRSGSSPGLMFAEGPDETRLADWVAAVQALRYKDFQCVRKPAPAVASSCKRPDGFHEVDSTAAFAKEMEAKGLSSWWRKAMGYEAGE</sequence>
<dbReference type="EMBL" id="JAGPNK010000011">
    <property type="protein sequence ID" value="KAH7311558.1"/>
    <property type="molecule type" value="Genomic_DNA"/>
</dbReference>
<dbReference type="Proteomes" id="UP000813444">
    <property type="component" value="Unassembled WGS sequence"/>
</dbReference>
<keyword evidence="2" id="KW-1185">Reference proteome</keyword>
<accession>A0A8K0WMX8</accession>
<dbReference type="AlphaFoldDB" id="A0A8K0WMX8"/>
<name>A0A8K0WMX8_9HYPO</name>
<protein>
    <submittedName>
        <fullName evidence="1">Uncharacterized protein</fullName>
    </submittedName>
</protein>
<gene>
    <name evidence="1" type="ORF">B0I35DRAFT_481512</name>
</gene>
<evidence type="ECO:0000313" key="2">
    <source>
        <dbReference type="Proteomes" id="UP000813444"/>
    </source>
</evidence>
<dbReference type="OrthoDB" id="432412at2759"/>